<proteinExistence type="predicted"/>
<protein>
    <submittedName>
        <fullName evidence="3">Uncharacterized protein</fullName>
    </submittedName>
</protein>
<name>A0AA38GMU0_TAXCH</name>
<dbReference type="AlphaFoldDB" id="A0AA38GMU0"/>
<sequence>MSSANPPPPPPPPRTTQNPYSVSPVLISIVGAVGIIFLLMSYYRLLLKYCACFQRLFRRGARRDEEATVIDGEVSNSGLETSIIAKNPHPQIQRRRCQIRHRMSSLLNRIRRRGIGQTAAKMQARVSYSVYRHVAQHPPHLPPVPSRHIDWPLSPSQPFSFGTRRSRGRTPNQLFLCSSARHSECRGASGSQWYQRFRWSKRASSPSREEIHRSLLQSGASVANENEIAVDLSGHDNTGNGNSDLHVSNGGREGTS</sequence>
<feature type="region of interest" description="Disordered" evidence="1">
    <location>
        <begin position="232"/>
        <end position="256"/>
    </location>
</feature>
<accession>A0AA38GMU0</accession>
<evidence type="ECO:0000256" key="2">
    <source>
        <dbReference type="SAM" id="Phobius"/>
    </source>
</evidence>
<gene>
    <name evidence="3" type="ORF">KI387_006470</name>
</gene>
<feature type="transmembrane region" description="Helical" evidence="2">
    <location>
        <begin position="20"/>
        <end position="39"/>
    </location>
</feature>
<evidence type="ECO:0000313" key="4">
    <source>
        <dbReference type="Proteomes" id="UP000824469"/>
    </source>
</evidence>
<keyword evidence="2" id="KW-0812">Transmembrane</keyword>
<dbReference type="EMBL" id="JAHRHJ020000002">
    <property type="protein sequence ID" value="KAH9326292.1"/>
    <property type="molecule type" value="Genomic_DNA"/>
</dbReference>
<keyword evidence="2" id="KW-1133">Transmembrane helix</keyword>
<evidence type="ECO:0000256" key="1">
    <source>
        <dbReference type="SAM" id="MobiDB-lite"/>
    </source>
</evidence>
<feature type="compositionally biased region" description="Polar residues" evidence="1">
    <location>
        <begin position="235"/>
        <end position="246"/>
    </location>
</feature>
<keyword evidence="2" id="KW-0472">Membrane</keyword>
<comment type="caution">
    <text evidence="3">The sequence shown here is derived from an EMBL/GenBank/DDBJ whole genome shotgun (WGS) entry which is preliminary data.</text>
</comment>
<evidence type="ECO:0000313" key="3">
    <source>
        <dbReference type="EMBL" id="KAH9326292.1"/>
    </source>
</evidence>
<organism evidence="3 4">
    <name type="scientific">Taxus chinensis</name>
    <name type="common">Chinese yew</name>
    <name type="synonym">Taxus wallichiana var. chinensis</name>
    <dbReference type="NCBI Taxonomy" id="29808"/>
    <lineage>
        <taxon>Eukaryota</taxon>
        <taxon>Viridiplantae</taxon>
        <taxon>Streptophyta</taxon>
        <taxon>Embryophyta</taxon>
        <taxon>Tracheophyta</taxon>
        <taxon>Spermatophyta</taxon>
        <taxon>Pinopsida</taxon>
        <taxon>Pinidae</taxon>
        <taxon>Conifers II</taxon>
        <taxon>Cupressales</taxon>
        <taxon>Taxaceae</taxon>
        <taxon>Taxus</taxon>
    </lineage>
</organism>
<keyword evidence="4" id="KW-1185">Reference proteome</keyword>
<dbReference type="Proteomes" id="UP000824469">
    <property type="component" value="Unassembled WGS sequence"/>
</dbReference>
<reference evidence="3 4" key="1">
    <citation type="journal article" date="2021" name="Nat. Plants">
        <title>The Taxus genome provides insights into paclitaxel biosynthesis.</title>
        <authorList>
            <person name="Xiong X."/>
            <person name="Gou J."/>
            <person name="Liao Q."/>
            <person name="Li Y."/>
            <person name="Zhou Q."/>
            <person name="Bi G."/>
            <person name="Li C."/>
            <person name="Du R."/>
            <person name="Wang X."/>
            <person name="Sun T."/>
            <person name="Guo L."/>
            <person name="Liang H."/>
            <person name="Lu P."/>
            <person name="Wu Y."/>
            <person name="Zhang Z."/>
            <person name="Ro D.K."/>
            <person name="Shang Y."/>
            <person name="Huang S."/>
            <person name="Yan J."/>
        </authorList>
    </citation>
    <scope>NUCLEOTIDE SEQUENCE [LARGE SCALE GENOMIC DNA]</scope>
    <source>
        <strain evidence="3">Ta-2019</strain>
    </source>
</reference>